<dbReference type="Proteomes" id="UP000029839">
    <property type="component" value="Unassembled WGS sequence"/>
</dbReference>
<gene>
    <name evidence="8" type="ORF">N868_04840</name>
</gene>
<keyword evidence="5 7" id="KW-0472">Membrane</keyword>
<feature type="transmembrane region" description="Helical" evidence="7">
    <location>
        <begin position="238"/>
        <end position="255"/>
    </location>
</feature>
<dbReference type="GO" id="GO:0055085">
    <property type="term" value="P:transmembrane transport"/>
    <property type="evidence" value="ECO:0007669"/>
    <property type="project" value="InterPro"/>
</dbReference>
<name>A0A0A0BTZ0_9CELL</name>
<sequence length="315" mass="32049">MSTVSTVSALSAEALGALPGLVGLVDVVTAPGGPGTADASAWWQVLVEPWQYGFMRRALLVTVVASVVSALLSCWLVLIGWSLMGDAVSHAVLPGVVLAYLVGAPFAVGAVVFGVGAVALIGAVRDTTRLKEDTAIGVVFTTVFAVGVVLVSTTPSQVDLTHILFGNVLGVSDADIVQVLVLAAATGITLVVLRRDITLYAFDRVHAHVVGLPVRRTGALLLGLLAVTVVVALQAVGVVLAVAMVITPGATAFLLTDRIGRMLVVAPVLAAVAAVVGTWGSYALDVGSAGLVVVCQGLLFAAAYVVSRVRTRAVA</sequence>
<keyword evidence="6" id="KW-0813">Transport</keyword>
<dbReference type="Pfam" id="PF00950">
    <property type="entry name" value="ABC-3"/>
    <property type="match status" value="1"/>
</dbReference>
<evidence type="ECO:0000256" key="2">
    <source>
        <dbReference type="ARBA" id="ARBA00008034"/>
    </source>
</evidence>
<evidence type="ECO:0000256" key="4">
    <source>
        <dbReference type="ARBA" id="ARBA00022989"/>
    </source>
</evidence>
<comment type="subcellular location">
    <subcellularLocation>
        <location evidence="6">Cell membrane</location>
        <topology evidence="6">Multi-pass membrane protein</topology>
    </subcellularLocation>
    <subcellularLocation>
        <location evidence="1">Membrane</location>
        <topology evidence="1">Multi-pass membrane protein</topology>
    </subcellularLocation>
</comment>
<feature type="transmembrane region" description="Helical" evidence="7">
    <location>
        <begin position="262"/>
        <end position="282"/>
    </location>
</feature>
<dbReference type="InterPro" id="IPR001626">
    <property type="entry name" value="ABC_TroCD"/>
</dbReference>
<feature type="transmembrane region" description="Helical" evidence="7">
    <location>
        <begin position="96"/>
        <end position="123"/>
    </location>
</feature>
<evidence type="ECO:0000313" key="8">
    <source>
        <dbReference type="EMBL" id="KGM11868.1"/>
    </source>
</evidence>
<evidence type="ECO:0000313" key="9">
    <source>
        <dbReference type="Proteomes" id="UP000029839"/>
    </source>
</evidence>
<evidence type="ECO:0000256" key="7">
    <source>
        <dbReference type="SAM" id="Phobius"/>
    </source>
</evidence>
<feature type="transmembrane region" description="Helical" evidence="7">
    <location>
        <begin position="135"/>
        <end position="156"/>
    </location>
</feature>
<keyword evidence="4 7" id="KW-1133">Transmembrane helix</keyword>
<dbReference type="GO" id="GO:0010043">
    <property type="term" value="P:response to zinc ion"/>
    <property type="evidence" value="ECO:0007669"/>
    <property type="project" value="TreeGrafter"/>
</dbReference>
<dbReference type="AlphaFoldDB" id="A0A0A0BTZ0"/>
<feature type="transmembrane region" description="Helical" evidence="7">
    <location>
        <begin position="214"/>
        <end position="232"/>
    </location>
</feature>
<comment type="similarity">
    <text evidence="2 6">Belongs to the ABC-3 integral membrane protein family.</text>
</comment>
<dbReference type="EMBL" id="AXCY01000012">
    <property type="protein sequence ID" value="KGM11868.1"/>
    <property type="molecule type" value="Genomic_DNA"/>
</dbReference>
<feature type="transmembrane region" description="Helical" evidence="7">
    <location>
        <begin position="58"/>
        <end position="84"/>
    </location>
</feature>
<protein>
    <submittedName>
        <fullName evidence="8">Membrane protein</fullName>
    </submittedName>
</protein>
<reference evidence="8 9" key="1">
    <citation type="submission" date="2013-08" db="EMBL/GenBank/DDBJ databases">
        <title>Genome sequencing of Cellulomonas carbonis T26.</title>
        <authorList>
            <person name="Chen F."/>
            <person name="Li Y."/>
            <person name="Wang G."/>
        </authorList>
    </citation>
    <scope>NUCLEOTIDE SEQUENCE [LARGE SCALE GENOMIC DNA]</scope>
    <source>
        <strain evidence="8 9">T26</strain>
    </source>
</reference>
<keyword evidence="3 6" id="KW-0812">Transmembrane</keyword>
<proteinExistence type="inferred from homology"/>
<dbReference type="SUPFAM" id="SSF81345">
    <property type="entry name" value="ABC transporter involved in vitamin B12 uptake, BtuC"/>
    <property type="match status" value="1"/>
</dbReference>
<evidence type="ECO:0000256" key="1">
    <source>
        <dbReference type="ARBA" id="ARBA00004141"/>
    </source>
</evidence>
<dbReference type="InterPro" id="IPR037294">
    <property type="entry name" value="ABC_BtuC-like"/>
</dbReference>
<keyword evidence="9" id="KW-1185">Reference proteome</keyword>
<organism evidence="8 9">
    <name type="scientific">Cellulomonas carbonis T26</name>
    <dbReference type="NCBI Taxonomy" id="947969"/>
    <lineage>
        <taxon>Bacteria</taxon>
        <taxon>Bacillati</taxon>
        <taxon>Actinomycetota</taxon>
        <taxon>Actinomycetes</taxon>
        <taxon>Micrococcales</taxon>
        <taxon>Cellulomonadaceae</taxon>
        <taxon>Cellulomonas</taxon>
    </lineage>
</organism>
<accession>A0A0A0BTZ0</accession>
<feature type="transmembrane region" description="Helical" evidence="7">
    <location>
        <begin position="176"/>
        <end position="193"/>
    </location>
</feature>
<feature type="transmembrane region" description="Helical" evidence="7">
    <location>
        <begin position="288"/>
        <end position="306"/>
    </location>
</feature>
<dbReference type="GO" id="GO:0071281">
    <property type="term" value="P:cellular response to iron ion"/>
    <property type="evidence" value="ECO:0007669"/>
    <property type="project" value="UniProtKB-ARBA"/>
</dbReference>
<dbReference type="PANTHER" id="PTHR30477:SF13">
    <property type="entry name" value="IRON TRANSPORT SYSTEM MEMBRANE PROTEIN HI_0360-RELATED"/>
    <property type="match status" value="1"/>
</dbReference>
<comment type="caution">
    <text evidence="8">The sequence shown here is derived from an EMBL/GenBank/DDBJ whole genome shotgun (WGS) entry which is preliminary data.</text>
</comment>
<dbReference type="Gene3D" id="1.10.3470.10">
    <property type="entry name" value="ABC transporter involved in vitamin B12 uptake, BtuC"/>
    <property type="match status" value="1"/>
</dbReference>
<dbReference type="FunFam" id="1.10.3470.10:FF:000003">
    <property type="entry name" value="Iron ABC transporter permease SitD"/>
    <property type="match status" value="1"/>
</dbReference>
<evidence type="ECO:0000256" key="3">
    <source>
        <dbReference type="ARBA" id="ARBA00022692"/>
    </source>
</evidence>
<dbReference type="CDD" id="cd06550">
    <property type="entry name" value="TM_ABC_iron-siderophores_like"/>
    <property type="match status" value="1"/>
</dbReference>
<dbReference type="GO" id="GO:0043190">
    <property type="term" value="C:ATP-binding cassette (ABC) transporter complex"/>
    <property type="evidence" value="ECO:0007669"/>
    <property type="project" value="InterPro"/>
</dbReference>
<evidence type="ECO:0000256" key="6">
    <source>
        <dbReference type="RuleBase" id="RU003943"/>
    </source>
</evidence>
<evidence type="ECO:0000256" key="5">
    <source>
        <dbReference type="ARBA" id="ARBA00023136"/>
    </source>
</evidence>
<reference evidence="8 9" key="2">
    <citation type="journal article" date="2015" name="Stand. Genomic Sci.">
        <title>Draft genome sequence of Cellulomonas carbonis T26(T) and comparative analysis of six Cellulomonas genomes.</title>
        <authorList>
            <person name="Zhuang W."/>
            <person name="Zhang S."/>
            <person name="Xia X."/>
            <person name="Wang G."/>
        </authorList>
    </citation>
    <scope>NUCLEOTIDE SEQUENCE [LARGE SCALE GENOMIC DNA]</scope>
    <source>
        <strain evidence="8 9">T26</strain>
    </source>
</reference>
<dbReference type="PANTHER" id="PTHR30477">
    <property type="entry name" value="ABC-TRANSPORTER METAL-BINDING PROTEIN"/>
    <property type="match status" value="1"/>
</dbReference>